<dbReference type="Gene3D" id="2.40.10.10">
    <property type="entry name" value="Trypsin-like serine proteases"/>
    <property type="match status" value="1"/>
</dbReference>
<feature type="signal peptide" evidence="5">
    <location>
        <begin position="1"/>
        <end position="18"/>
    </location>
</feature>
<dbReference type="GO" id="GO:0006508">
    <property type="term" value="P:proteolysis"/>
    <property type="evidence" value="ECO:0007669"/>
    <property type="project" value="InterPro"/>
</dbReference>
<dbReference type="Pfam" id="PF00089">
    <property type="entry name" value="Trypsin"/>
    <property type="match status" value="1"/>
</dbReference>
<evidence type="ECO:0000256" key="1">
    <source>
        <dbReference type="ARBA" id="ARBA00023157"/>
    </source>
</evidence>
<sequence length="938" mass="103108">MKVHLLAFVLGLAAITSADVRDILNNPHQSVYSNANFAGQPFTKQQYQQQQNIQNPSKQFWWADTPFSPFSKSENVNTQNGGCGSGCLSQNTLHNTQQQKQQNYYQHEISTQTHTKRNDRYIQNPFMQNVIASQQQPHYQQQKQHQQPQYQPQQYSNIYAQMASLSGTPNEVNSLMTDATVSQSFSQYRPVPKIPCYGASQVCAPKNACHNGFISESDLGLVQSQANNCDSESEACCNIQPVERHFDQPTPCSEPNSACVSPKHCFNGYIDQSAEEKAIQSPNGFCQALEVCCQFSQSKSSNLILDSDFAAAAQSTSEVLTKEGYVVNVPSNQYLPSRPEPEFNPDATNQDPSKIKPSTAAPRCTNGAPNYPDCCLNGGSGPYCCTNGVTNNQYCCTNGAQNPSCTFSDEIVPQPRPTPAPQPIPSQRPYQPQPTPAPQPRPTPAPQPIPSQRPYQPQPTPAPQPRPTAAPQPIPSQRPYQPQPTPAPQPRPTPAPQPRPTPAPQPRPTQRPYQPNPNVNVQDEAIFVPVACAAAMNCTIAEFCDANGRISKTQHDTSNIMRVPMTDCLIGGPGGQPGKCCIDPDYTDPWPTGRTGQYVADELNAVFDDGSYRPDRQSQRKRQVQNRGQVAANSDQVVTRVAPPKRNIARRQNSAPQINQVASENRNFPQIVSAPKSQVSDEAKCGLRNLGTRPRGKAPLGTGFGEFTWVAMVILESKKALLCGGAIIHKNIVVTSANCVNGHRHNDVLIKAGEWRLGSDEEPKPFQIVRVQRIIFHPEFKPNTLQNDIALLYLENDIKWDDTHIQPICLDESDAEVKSTDECVTTGWGKEVLKVHLGNALMQHVKVSVLPQADCQSQLQSTKLGYSNSVLCGVTQYDACQVDNGSALACTDGSGHYVLKGIYSTETACENPNQIVAFTRTDLQWITSVIRNPTQARL</sequence>
<dbReference type="PANTHER" id="PTHR24256">
    <property type="entry name" value="TRYPTASE-RELATED"/>
    <property type="match status" value="1"/>
</dbReference>
<evidence type="ECO:0000256" key="4">
    <source>
        <dbReference type="SAM" id="MobiDB-lite"/>
    </source>
</evidence>
<reference evidence="7" key="2">
    <citation type="submission" date="2022-10" db="EMBL/GenBank/DDBJ databases">
        <authorList>
            <consortium name="ENA_rothamsted_submissions"/>
            <consortium name="culmorum"/>
            <person name="King R."/>
        </authorList>
    </citation>
    <scope>NUCLEOTIDE SEQUENCE</scope>
</reference>
<feature type="region of interest" description="Disordered" evidence="4">
    <location>
        <begin position="336"/>
        <end position="362"/>
    </location>
</feature>
<dbReference type="SUPFAM" id="SSF50494">
    <property type="entry name" value="Trypsin-like serine proteases"/>
    <property type="match status" value="1"/>
</dbReference>
<feature type="compositionally biased region" description="Pro residues" evidence="4">
    <location>
        <begin position="414"/>
        <end position="509"/>
    </location>
</feature>
<keyword evidence="5" id="KW-0732">Signal</keyword>
<feature type="chain" id="PRO_5040256481" description="Peptidase S1 domain-containing protein" evidence="5">
    <location>
        <begin position="19"/>
        <end position="938"/>
    </location>
</feature>
<evidence type="ECO:0000256" key="3">
    <source>
        <dbReference type="ARBA" id="ARBA00024195"/>
    </source>
</evidence>
<dbReference type="GO" id="GO:0004252">
    <property type="term" value="F:serine-type endopeptidase activity"/>
    <property type="evidence" value="ECO:0007669"/>
    <property type="project" value="InterPro"/>
</dbReference>
<organism evidence="7 8">
    <name type="scientific">Chironomus riparius</name>
    <dbReference type="NCBI Taxonomy" id="315576"/>
    <lineage>
        <taxon>Eukaryota</taxon>
        <taxon>Metazoa</taxon>
        <taxon>Ecdysozoa</taxon>
        <taxon>Arthropoda</taxon>
        <taxon>Hexapoda</taxon>
        <taxon>Insecta</taxon>
        <taxon>Pterygota</taxon>
        <taxon>Neoptera</taxon>
        <taxon>Endopterygota</taxon>
        <taxon>Diptera</taxon>
        <taxon>Nematocera</taxon>
        <taxon>Chironomoidea</taxon>
        <taxon>Chironomidae</taxon>
        <taxon>Chironominae</taxon>
        <taxon>Chironomus</taxon>
    </lineage>
</organism>
<dbReference type="Pfam" id="PF18399">
    <property type="entry name" value="CLIP_SPH_Scar"/>
    <property type="match status" value="1"/>
</dbReference>
<comment type="similarity">
    <text evidence="3">Belongs to the peptidase S1 family. CLIP subfamily.</text>
</comment>
<evidence type="ECO:0000256" key="5">
    <source>
        <dbReference type="SAM" id="SignalP"/>
    </source>
</evidence>
<dbReference type="InterPro" id="IPR040973">
    <property type="entry name" value="CLIP_SPH_Scar"/>
</dbReference>
<reference evidence="7" key="1">
    <citation type="submission" date="2022-01" db="EMBL/GenBank/DDBJ databases">
        <authorList>
            <person name="King R."/>
        </authorList>
    </citation>
    <scope>NUCLEOTIDE SEQUENCE</scope>
</reference>
<name>A0A9N9WR09_9DIPT</name>
<feature type="region of interest" description="Disordered" evidence="4">
    <location>
        <begin position="609"/>
        <end position="641"/>
    </location>
</feature>
<keyword evidence="1" id="KW-1015">Disulfide bond</keyword>
<proteinExistence type="inferred from homology"/>
<dbReference type="AlphaFoldDB" id="A0A9N9WR09"/>
<dbReference type="EMBL" id="OU895878">
    <property type="protein sequence ID" value="CAG9801768.1"/>
    <property type="molecule type" value="Genomic_DNA"/>
</dbReference>
<dbReference type="Proteomes" id="UP001153620">
    <property type="component" value="Chromosome 2"/>
</dbReference>
<protein>
    <recommendedName>
        <fullName evidence="6">Peptidase S1 domain-containing protein</fullName>
    </recommendedName>
</protein>
<dbReference type="CDD" id="cd00190">
    <property type="entry name" value="Tryp_SPc"/>
    <property type="match status" value="1"/>
</dbReference>
<dbReference type="OrthoDB" id="10064156at2759"/>
<keyword evidence="2" id="KW-0325">Glycoprotein</keyword>
<keyword evidence="8" id="KW-1185">Reference proteome</keyword>
<feature type="domain" description="Peptidase S1" evidence="6">
    <location>
        <begin position="689"/>
        <end position="931"/>
    </location>
</feature>
<dbReference type="FunFam" id="2.40.10.10:FF:000068">
    <property type="entry name" value="transmembrane protease serine 2"/>
    <property type="match status" value="1"/>
</dbReference>
<dbReference type="InterPro" id="IPR001254">
    <property type="entry name" value="Trypsin_dom"/>
</dbReference>
<feature type="compositionally biased region" description="Polar residues" evidence="4">
    <location>
        <begin position="625"/>
        <end position="637"/>
    </location>
</feature>
<accession>A0A9N9WR09</accession>
<feature type="region of interest" description="Disordered" evidence="4">
    <location>
        <begin position="407"/>
        <end position="519"/>
    </location>
</feature>
<evidence type="ECO:0000256" key="2">
    <source>
        <dbReference type="ARBA" id="ARBA00023180"/>
    </source>
</evidence>
<evidence type="ECO:0000313" key="8">
    <source>
        <dbReference type="Proteomes" id="UP001153620"/>
    </source>
</evidence>
<dbReference type="InterPro" id="IPR009003">
    <property type="entry name" value="Peptidase_S1_PA"/>
</dbReference>
<dbReference type="SMART" id="SM00020">
    <property type="entry name" value="Tryp_SPc"/>
    <property type="match status" value="1"/>
</dbReference>
<dbReference type="InterPro" id="IPR043504">
    <property type="entry name" value="Peptidase_S1_PA_chymotrypsin"/>
</dbReference>
<evidence type="ECO:0000259" key="6">
    <source>
        <dbReference type="PROSITE" id="PS50240"/>
    </source>
</evidence>
<dbReference type="InterPro" id="IPR051487">
    <property type="entry name" value="Ser/Thr_Proteases_Immune/Dev"/>
</dbReference>
<dbReference type="PROSITE" id="PS50240">
    <property type="entry name" value="TRYPSIN_DOM"/>
    <property type="match status" value="1"/>
</dbReference>
<gene>
    <name evidence="7" type="ORF">CHIRRI_LOCUS4689</name>
</gene>
<dbReference type="PRINTS" id="PR01217">
    <property type="entry name" value="PRICHEXTENSN"/>
</dbReference>
<evidence type="ECO:0000313" key="7">
    <source>
        <dbReference type="EMBL" id="CAG9801768.1"/>
    </source>
</evidence>